<name>A0ABN9R3N4_9DINO</name>
<dbReference type="EMBL" id="CAUYUJ010005247">
    <property type="protein sequence ID" value="CAK0812882.1"/>
    <property type="molecule type" value="Genomic_DNA"/>
</dbReference>
<comment type="caution">
    <text evidence="3">The sequence shown here is derived from an EMBL/GenBank/DDBJ whole genome shotgun (WGS) entry which is preliminary data.</text>
</comment>
<protein>
    <recommendedName>
        <fullName evidence="2">Exostosin GT47 domain-containing protein</fullName>
    </recommendedName>
</protein>
<comment type="similarity">
    <text evidence="1">Belongs to the glycosyltransferase 47 family.</text>
</comment>
<evidence type="ECO:0000313" key="3">
    <source>
        <dbReference type="EMBL" id="CAK0812882.1"/>
    </source>
</evidence>
<gene>
    <name evidence="3" type="ORF">PCOR1329_LOCUS17022</name>
</gene>
<dbReference type="InterPro" id="IPR040911">
    <property type="entry name" value="Exostosin_GT47"/>
</dbReference>
<evidence type="ECO:0000259" key="2">
    <source>
        <dbReference type="Pfam" id="PF03016"/>
    </source>
</evidence>
<reference evidence="3" key="1">
    <citation type="submission" date="2023-10" db="EMBL/GenBank/DDBJ databases">
        <authorList>
            <person name="Chen Y."/>
            <person name="Shah S."/>
            <person name="Dougan E. K."/>
            <person name="Thang M."/>
            <person name="Chan C."/>
        </authorList>
    </citation>
    <scope>NUCLEOTIDE SEQUENCE [LARGE SCALE GENOMIC DNA]</scope>
</reference>
<organism evidence="3 4">
    <name type="scientific">Prorocentrum cordatum</name>
    <dbReference type="NCBI Taxonomy" id="2364126"/>
    <lineage>
        <taxon>Eukaryota</taxon>
        <taxon>Sar</taxon>
        <taxon>Alveolata</taxon>
        <taxon>Dinophyceae</taxon>
        <taxon>Prorocentrales</taxon>
        <taxon>Prorocentraceae</taxon>
        <taxon>Prorocentrum</taxon>
    </lineage>
</organism>
<dbReference type="PANTHER" id="PTHR11062:SF281">
    <property type="entry name" value="EXOSTOSIN-LIKE 2"/>
    <property type="match status" value="1"/>
</dbReference>
<dbReference type="InterPro" id="IPR004263">
    <property type="entry name" value="Exostosin"/>
</dbReference>
<evidence type="ECO:0000256" key="1">
    <source>
        <dbReference type="ARBA" id="ARBA00010271"/>
    </source>
</evidence>
<keyword evidence="4" id="KW-1185">Reference proteome</keyword>
<dbReference type="PANTHER" id="PTHR11062">
    <property type="entry name" value="EXOSTOSIN HEPARAN SULFATE GLYCOSYLTRANSFERASE -RELATED"/>
    <property type="match status" value="1"/>
</dbReference>
<proteinExistence type="inferred from homology"/>
<accession>A0ABN9R3N4</accession>
<feature type="domain" description="Exostosin GT47" evidence="2">
    <location>
        <begin position="115"/>
        <end position="366"/>
    </location>
</feature>
<dbReference type="Proteomes" id="UP001189429">
    <property type="component" value="Unassembled WGS sequence"/>
</dbReference>
<evidence type="ECO:0000313" key="4">
    <source>
        <dbReference type="Proteomes" id="UP001189429"/>
    </source>
</evidence>
<sequence>MLLAIWMSMASAEALFIHSHVHPPHPPPDTRPRAEVESRSLEDAAFNDPWTHDNRRTALDDSMIYRIKSRAEESAIRAGSSNPLPRLTPLSDAHFNVPFFVYDEVDWMSTKCDGITISGQENDYHKHSDDFWFLKAALNHGMRTKDPKKARLFVVPALLNLAVEQSVWSRRQCCVGGLCNLDFFQHANDMLNESIWFKRNKGKDHVVVCSHYACLNHLVLFENLVKCNSISFEENSMRQERCRIAGTYVGQRCEHMPKQTMFTLIASMHRRRPNFQSRRDICKWFPHLVSVNQTYNVSICGAGRQCPSLAQARFSPHVRGDTWGSSRLIDIVLSGAVPMFTNTIQYQILPPFVPWESISTQIDVSDKQRFELSVQDSVPLYDGLKQKVDKHAHHLDWETPAPFEQYMWLFQQCIR</sequence>
<dbReference type="Pfam" id="PF03016">
    <property type="entry name" value="Exostosin_GT47"/>
    <property type="match status" value="1"/>
</dbReference>